<dbReference type="InterPro" id="IPR032567">
    <property type="entry name" value="RTL1-rel"/>
</dbReference>
<dbReference type="SUPFAM" id="SSF56672">
    <property type="entry name" value="DNA/RNA polymerases"/>
    <property type="match status" value="1"/>
</dbReference>
<dbReference type="EMBL" id="SSOP01000801">
    <property type="protein sequence ID" value="KAB5587760.1"/>
    <property type="molecule type" value="Genomic_DNA"/>
</dbReference>
<dbReference type="InterPro" id="IPR043128">
    <property type="entry name" value="Rev_trsase/Diguanyl_cyclase"/>
</dbReference>
<accession>A0A5N5Q7L1</accession>
<protein>
    <submittedName>
        <fullName evidence="1">Transposon Ty3-G Gag-Pol polyprotein</fullName>
    </submittedName>
</protein>
<dbReference type="Gene3D" id="3.30.70.270">
    <property type="match status" value="1"/>
</dbReference>
<dbReference type="Proteomes" id="UP000383932">
    <property type="component" value="Unassembled WGS sequence"/>
</dbReference>
<keyword evidence="2" id="KW-1185">Reference proteome</keyword>
<reference evidence="1 2" key="1">
    <citation type="journal article" date="2019" name="Fungal Biol. Biotechnol.">
        <title>Draft genome sequence of fastidious pathogen Ceratobasidium theobromae, which causes vascular-streak dieback in Theobroma cacao.</title>
        <authorList>
            <person name="Ali S.S."/>
            <person name="Asman A."/>
            <person name="Shao J."/>
            <person name="Firmansyah A.P."/>
            <person name="Susilo A.W."/>
            <person name="Rosmana A."/>
            <person name="McMahon P."/>
            <person name="Junaid M."/>
            <person name="Guest D."/>
            <person name="Kheng T.Y."/>
            <person name="Meinhardt L.W."/>
            <person name="Bailey B.A."/>
        </authorList>
    </citation>
    <scope>NUCLEOTIDE SEQUENCE [LARGE SCALE GENOMIC DNA]</scope>
    <source>
        <strain evidence="1 2">CT2</strain>
    </source>
</reference>
<gene>
    <name evidence="1" type="ORF">CTheo_8797</name>
</gene>
<dbReference type="Gene3D" id="3.10.10.10">
    <property type="entry name" value="HIV Type 1 Reverse Transcriptase, subunit A, domain 1"/>
    <property type="match status" value="1"/>
</dbReference>
<dbReference type="PANTHER" id="PTHR15503">
    <property type="entry name" value="LDOC1 RELATED"/>
    <property type="match status" value="1"/>
</dbReference>
<dbReference type="PANTHER" id="PTHR15503:SF22">
    <property type="entry name" value="TRANSPOSON TY3-I GAG POLYPROTEIN"/>
    <property type="match status" value="1"/>
</dbReference>
<dbReference type="OrthoDB" id="3250101at2759"/>
<dbReference type="InterPro" id="IPR043502">
    <property type="entry name" value="DNA/RNA_pol_sf"/>
</dbReference>
<comment type="caution">
    <text evidence="1">The sequence shown here is derived from an EMBL/GenBank/DDBJ whole genome shotgun (WGS) entry which is preliminary data.</text>
</comment>
<organism evidence="1 2">
    <name type="scientific">Ceratobasidium theobromae</name>
    <dbReference type="NCBI Taxonomy" id="1582974"/>
    <lineage>
        <taxon>Eukaryota</taxon>
        <taxon>Fungi</taxon>
        <taxon>Dikarya</taxon>
        <taxon>Basidiomycota</taxon>
        <taxon>Agaricomycotina</taxon>
        <taxon>Agaricomycetes</taxon>
        <taxon>Cantharellales</taxon>
        <taxon>Ceratobasidiaceae</taxon>
        <taxon>Ceratobasidium</taxon>
    </lineage>
</organism>
<evidence type="ECO:0000313" key="1">
    <source>
        <dbReference type="EMBL" id="KAB5587760.1"/>
    </source>
</evidence>
<evidence type="ECO:0000313" key="2">
    <source>
        <dbReference type="Proteomes" id="UP000383932"/>
    </source>
</evidence>
<sequence length="80" mass="8853">MTPAESLALKEQLDSELAAGEIRPSTSPAGAPVMFVKRADGHLHLVVDYRRLNNITIKSRYALPSCQDELIEKLKHAKIV</sequence>
<proteinExistence type="predicted"/>
<dbReference type="AlphaFoldDB" id="A0A5N5Q7L1"/>
<name>A0A5N5Q7L1_9AGAM</name>